<feature type="region of interest" description="Disordered" evidence="1">
    <location>
        <begin position="1"/>
        <end position="20"/>
    </location>
</feature>
<sequence>MTAASTPGPRGTTGAGPEDAAAAARLTAVARELAEAAGAVRAAGRAVTAVASDPALLASLGRSPRRGLRAAGALARSLTDPAGLGHAPDGGRAGRAARLAGVAARRGSLATDLAATALRLRIRLCATRHAEYGAEGPVRRMLVAVEAGLPALALRILREDVRVRSAGHALAALAPSWEEVTAWHALADGNPFNDAAAWHTVTGTRPERALPSVPRSRGAGPVMELPDDAFPDGLDDGGGISAHLRNLAALGPGRMLTQQVTGPDGTTRCLVLLPGPEFVMPRTASPEGLVAAVAALCHGGSPYTLAAREALRRTVPDGMPVALVGHGPGGVAALHLAGGPRRPGRAVELVVTVGSPTGSGRLPAPGARVAGLAEEHDLMPCLEGCGPVPVLPPAPDRLELTWADPSYDVPKCLGAEAYAQSLDKTATEARDRVDELLAPYRGRAGKTVVHRLSGSRTGAPPCP</sequence>
<evidence type="ECO:0000256" key="1">
    <source>
        <dbReference type="SAM" id="MobiDB-lite"/>
    </source>
</evidence>
<keyword evidence="3" id="KW-1185">Reference proteome</keyword>
<proteinExistence type="predicted"/>
<dbReference type="RefSeq" id="WP_366087650.1">
    <property type="nucleotide sequence ID" value="NZ_JBFASG010000008.1"/>
</dbReference>
<comment type="caution">
    <text evidence="2">The sequence shown here is derived from an EMBL/GenBank/DDBJ whole genome shotgun (WGS) entry which is preliminary data.</text>
</comment>
<dbReference type="InterPro" id="IPR029058">
    <property type="entry name" value="AB_hydrolase_fold"/>
</dbReference>
<gene>
    <name evidence="2" type="ORF">AB0L03_10690</name>
</gene>
<dbReference type="SUPFAM" id="SSF53474">
    <property type="entry name" value="alpha/beta-Hydrolases"/>
    <property type="match status" value="1"/>
</dbReference>
<accession>A0ABV3ISJ6</accession>
<dbReference type="Proteomes" id="UP001552479">
    <property type="component" value="Unassembled WGS sequence"/>
</dbReference>
<organism evidence="2 3">
    <name type="scientific">Streptomyces roseoverticillatus</name>
    <dbReference type="NCBI Taxonomy" id="66429"/>
    <lineage>
        <taxon>Bacteria</taxon>
        <taxon>Bacillati</taxon>
        <taxon>Actinomycetota</taxon>
        <taxon>Actinomycetes</taxon>
        <taxon>Kitasatosporales</taxon>
        <taxon>Streptomycetaceae</taxon>
        <taxon>Streptomyces</taxon>
    </lineage>
</organism>
<name>A0ABV3ISJ6_9ACTN</name>
<evidence type="ECO:0000313" key="3">
    <source>
        <dbReference type="Proteomes" id="UP001552479"/>
    </source>
</evidence>
<evidence type="ECO:0000313" key="2">
    <source>
        <dbReference type="EMBL" id="MEV4923307.1"/>
    </source>
</evidence>
<reference evidence="2 3" key="1">
    <citation type="submission" date="2024-06" db="EMBL/GenBank/DDBJ databases">
        <title>The Natural Products Discovery Center: Release of the First 8490 Sequenced Strains for Exploring Actinobacteria Biosynthetic Diversity.</title>
        <authorList>
            <person name="Kalkreuter E."/>
            <person name="Kautsar S.A."/>
            <person name="Yang D."/>
            <person name="Bader C.D."/>
            <person name="Teijaro C.N."/>
            <person name="Fluegel L."/>
            <person name="Davis C.M."/>
            <person name="Simpson J.R."/>
            <person name="Lauterbach L."/>
            <person name="Steele A.D."/>
            <person name="Gui C."/>
            <person name="Meng S."/>
            <person name="Li G."/>
            <person name="Viehrig K."/>
            <person name="Ye F."/>
            <person name="Su P."/>
            <person name="Kiefer A.F."/>
            <person name="Nichols A."/>
            <person name="Cepeda A.J."/>
            <person name="Yan W."/>
            <person name="Fan B."/>
            <person name="Jiang Y."/>
            <person name="Adhikari A."/>
            <person name="Zheng C.-J."/>
            <person name="Schuster L."/>
            <person name="Cowan T.M."/>
            <person name="Smanski M.J."/>
            <person name="Chevrette M.G."/>
            <person name="De Carvalho L.P.S."/>
            <person name="Shen B."/>
        </authorList>
    </citation>
    <scope>NUCLEOTIDE SEQUENCE [LARGE SCALE GENOMIC DNA]</scope>
    <source>
        <strain evidence="2 3">NPDC053791</strain>
    </source>
</reference>
<dbReference type="EMBL" id="JBFASG010000008">
    <property type="protein sequence ID" value="MEV4923307.1"/>
    <property type="molecule type" value="Genomic_DNA"/>
</dbReference>
<protein>
    <submittedName>
        <fullName evidence="2">Uncharacterized protein</fullName>
    </submittedName>
</protein>